<evidence type="ECO:0000256" key="1">
    <source>
        <dbReference type="ARBA" id="ARBA00001947"/>
    </source>
</evidence>
<organism evidence="6 7">
    <name type="scientific">Stentor coeruleus</name>
    <dbReference type="NCBI Taxonomy" id="5963"/>
    <lineage>
        <taxon>Eukaryota</taxon>
        <taxon>Sar</taxon>
        <taxon>Alveolata</taxon>
        <taxon>Ciliophora</taxon>
        <taxon>Postciliodesmatophora</taxon>
        <taxon>Heterotrichea</taxon>
        <taxon>Heterotrichida</taxon>
        <taxon>Stentoridae</taxon>
        <taxon>Stentor</taxon>
    </lineage>
</organism>
<dbReference type="Proteomes" id="UP000187209">
    <property type="component" value="Unassembled WGS sequence"/>
</dbReference>
<dbReference type="EMBL" id="MPUH01001083">
    <property type="protein sequence ID" value="OMJ70485.1"/>
    <property type="molecule type" value="Genomic_DNA"/>
</dbReference>
<gene>
    <name evidence="6" type="ORF">SteCoe_31530</name>
</gene>
<dbReference type="InterPro" id="IPR018271">
    <property type="entry name" value="Ribosomal_uS14_CS"/>
</dbReference>
<dbReference type="InterPro" id="IPR001209">
    <property type="entry name" value="Ribosomal_uS14"/>
</dbReference>
<dbReference type="FunFam" id="4.10.830.10:FF:000002">
    <property type="entry name" value="40S ribosomal protein S29"/>
    <property type="match status" value="1"/>
</dbReference>
<comment type="caution">
    <text evidence="6">The sequence shown here is derived from an EMBL/GenBank/DDBJ whole genome shotgun (WGS) entry which is preliminary data.</text>
</comment>
<dbReference type="GO" id="GO:0003735">
    <property type="term" value="F:structural constituent of ribosome"/>
    <property type="evidence" value="ECO:0007669"/>
    <property type="project" value="InterPro"/>
</dbReference>
<evidence type="ECO:0000256" key="5">
    <source>
        <dbReference type="ARBA" id="ARBA00023274"/>
    </source>
</evidence>
<keyword evidence="3" id="KW-0862">Zinc</keyword>
<dbReference type="PANTHER" id="PTHR12010">
    <property type="entry name" value="40S RIBOSOMAL PROTEIN S29"/>
    <property type="match status" value="1"/>
</dbReference>
<dbReference type="OrthoDB" id="287135at2759"/>
<name>A0A1R2B1B0_9CILI</name>
<dbReference type="NCBIfam" id="NF004424">
    <property type="entry name" value="PRK05766.1"/>
    <property type="match status" value="1"/>
</dbReference>
<dbReference type="AlphaFoldDB" id="A0A1R2B1B0"/>
<reference evidence="6 7" key="1">
    <citation type="submission" date="2016-11" db="EMBL/GenBank/DDBJ databases">
        <title>The macronuclear genome of Stentor coeruleus: a giant cell with tiny introns.</title>
        <authorList>
            <person name="Slabodnick M."/>
            <person name="Ruby J.G."/>
            <person name="Reiff S.B."/>
            <person name="Swart E.C."/>
            <person name="Gosai S."/>
            <person name="Prabakaran S."/>
            <person name="Witkowska E."/>
            <person name="Larue G.E."/>
            <person name="Fisher S."/>
            <person name="Freeman R.M."/>
            <person name="Gunawardena J."/>
            <person name="Chu W."/>
            <person name="Stover N.A."/>
            <person name="Gregory B.D."/>
            <person name="Nowacki M."/>
            <person name="Derisi J."/>
            <person name="Roy S.W."/>
            <person name="Marshall W.F."/>
            <person name="Sood P."/>
        </authorList>
    </citation>
    <scope>NUCLEOTIDE SEQUENCE [LARGE SCALE GENOMIC DNA]</scope>
    <source>
        <strain evidence="6">WM001</strain>
    </source>
</reference>
<evidence type="ECO:0000256" key="3">
    <source>
        <dbReference type="ARBA" id="ARBA00022833"/>
    </source>
</evidence>
<dbReference type="PROSITE" id="PS00527">
    <property type="entry name" value="RIBOSOMAL_S14"/>
    <property type="match status" value="1"/>
</dbReference>
<dbReference type="GO" id="GO:0022627">
    <property type="term" value="C:cytosolic small ribosomal subunit"/>
    <property type="evidence" value="ECO:0007669"/>
    <property type="project" value="TreeGrafter"/>
</dbReference>
<comment type="similarity">
    <text evidence="2">Belongs to the universal ribosomal protein uS14 family.</text>
</comment>
<proteinExistence type="inferred from homology"/>
<keyword evidence="5" id="KW-0687">Ribonucleoprotein</keyword>
<sequence>MKNLKKKNIKLGVKFGVTIFYGLDIKMTNHLWNTHPKGNSKGSRSCRVCNGRNGLIRKYDLMVCRRCFREQAEQIGFKKYR</sequence>
<dbReference type="Gene3D" id="4.10.830.10">
    <property type="entry name" value="30s Ribosomal Protein S14, Chain N"/>
    <property type="match status" value="1"/>
</dbReference>
<dbReference type="GO" id="GO:0002181">
    <property type="term" value="P:cytoplasmic translation"/>
    <property type="evidence" value="ECO:0007669"/>
    <property type="project" value="TreeGrafter"/>
</dbReference>
<evidence type="ECO:0000256" key="4">
    <source>
        <dbReference type="ARBA" id="ARBA00022980"/>
    </source>
</evidence>
<protein>
    <recommendedName>
        <fullName evidence="8">40S ribosomal protein S29</fullName>
    </recommendedName>
</protein>
<dbReference type="InterPro" id="IPR039744">
    <property type="entry name" value="RIbosomal_uS14_euk_arc"/>
</dbReference>
<dbReference type="InterPro" id="IPR043140">
    <property type="entry name" value="Ribosomal_uS14_sf"/>
</dbReference>
<evidence type="ECO:0000313" key="6">
    <source>
        <dbReference type="EMBL" id="OMJ70485.1"/>
    </source>
</evidence>
<dbReference type="PANTHER" id="PTHR12010:SF2">
    <property type="entry name" value="40S RIBOSOMAL PROTEIN S29"/>
    <property type="match status" value="1"/>
</dbReference>
<comment type="cofactor">
    <cofactor evidence="1">
        <name>Zn(2+)</name>
        <dbReference type="ChEBI" id="CHEBI:29105"/>
    </cofactor>
</comment>
<dbReference type="Pfam" id="PF00253">
    <property type="entry name" value="Ribosomal_S14"/>
    <property type="match status" value="1"/>
</dbReference>
<evidence type="ECO:0000313" key="7">
    <source>
        <dbReference type="Proteomes" id="UP000187209"/>
    </source>
</evidence>
<keyword evidence="4" id="KW-0689">Ribosomal protein</keyword>
<accession>A0A1R2B1B0</accession>
<evidence type="ECO:0000256" key="2">
    <source>
        <dbReference type="ARBA" id="ARBA00009083"/>
    </source>
</evidence>
<dbReference type="GO" id="GO:0008270">
    <property type="term" value="F:zinc ion binding"/>
    <property type="evidence" value="ECO:0007669"/>
    <property type="project" value="InterPro"/>
</dbReference>
<evidence type="ECO:0008006" key="8">
    <source>
        <dbReference type="Google" id="ProtNLM"/>
    </source>
</evidence>
<keyword evidence="7" id="KW-1185">Reference proteome</keyword>